<protein>
    <submittedName>
        <fullName evidence="1">Uncharacterized protein</fullName>
    </submittedName>
</protein>
<evidence type="ECO:0000313" key="1">
    <source>
        <dbReference type="EMBL" id="MBM3275411.1"/>
    </source>
</evidence>
<gene>
    <name evidence="1" type="ORF">FJZ00_09670</name>
</gene>
<dbReference type="AlphaFoldDB" id="A0A937X3K3"/>
<sequence length="445" mass="48338">EVNADHFEFDIANQQAISGPWTGVVTGRGRFTGEYLFLSPAYAYTSKSTFSPCMAEDPGYFLSSDRFEWFPYSGKQHFEGANVTMHLSGAAVARVPQLGASLDPDEEERERSRGGRAVDTQLGYNTFEGAFATGTGKFKLAEGHTGSLPVRITQGRGLFLGTNHSLSLDRWSLTGDATYQTRYTGGTSGPRANVGAATTLPRGPQISVGLGYRSDLGGQAVHRLPELALGFPTVPIGPLAFSAATRAGYFQENIADFAAGQPDPLNPFALTPEKAGTRAGTLGFRANLTPPAWRPNAFWESQPYLGGSVGTYVERDDAGSWSPTPRHQGVGTAGLRNIQRWNQYLTTQLGFELNRTDGLSPFFHDRTYPSDLISGGITVYPQPRWSISLGTLYARAPNEQVFNRADLQLRLGYNAPCLSWSFGLQILSFEPFSPAVSFDYQVGTP</sequence>
<dbReference type="Proteomes" id="UP000703893">
    <property type="component" value="Unassembled WGS sequence"/>
</dbReference>
<accession>A0A937X3K3</accession>
<dbReference type="EMBL" id="VGJX01000563">
    <property type="protein sequence ID" value="MBM3275411.1"/>
    <property type="molecule type" value="Genomic_DNA"/>
</dbReference>
<comment type="caution">
    <text evidence="1">The sequence shown here is derived from an EMBL/GenBank/DDBJ whole genome shotgun (WGS) entry which is preliminary data.</text>
</comment>
<organism evidence="1 2">
    <name type="scientific">Candidatus Tanganyikabacteria bacterium</name>
    <dbReference type="NCBI Taxonomy" id="2961651"/>
    <lineage>
        <taxon>Bacteria</taxon>
        <taxon>Bacillati</taxon>
        <taxon>Candidatus Sericytochromatia</taxon>
        <taxon>Candidatus Tanganyikabacteria</taxon>
    </lineage>
</organism>
<name>A0A937X3K3_9BACT</name>
<feature type="non-terminal residue" evidence="1">
    <location>
        <position position="1"/>
    </location>
</feature>
<reference evidence="1 2" key="1">
    <citation type="submission" date="2019-03" db="EMBL/GenBank/DDBJ databases">
        <title>Lake Tanganyika Metagenome-Assembled Genomes (MAGs).</title>
        <authorList>
            <person name="Tran P."/>
        </authorList>
    </citation>
    <scope>NUCLEOTIDE SEQUENCE [LARGE SCALE GENOMIC DNA]</scope>
    <source>
        <strain evidence="1">K_DeepCast_65m_m2_236</strain>
    </source>
</reference>
<proteinExistence type="predicted"/>
<evidence type="ECO:0000313" key="2">
    <source>
        <dbReference type="Proteomes" id="UP000703893"/>
    </source>
</evidence>